<evidence type="ECO:0000313" key="2">
    <source>
        <dbReference type="Proteomes" id="UP000238479"/>
    </source>
</evidence>
<proteinExistence type="predicted"/>
<accession>A0A2P6Q138</accession>
<gene>
    <name evidence="1" type="ORF">RchiOBHm_Chr6g0309681</name>
</gene>
<name>A0A2P6Q138_ROSCH</name>
<dbReference type="AlphaFoldDB" id="A0A2P6Q138"/>
<protein>
    <submittedName>
        <fullName evidence="1">Uncharacterized protein</fullName>
    </submittedName>
</protein>
<dbReference type="EMBL" id="PDCK01000044">
    <property type="protein sequence ID" value="PRQ27849.1"/>
    <property type="molecule type" value="Genomic_DNA"/>
</dbReference>
<reference evidence="1 2" key="1">
    <citation type="journal article" date="2018" name="Nat. Genet.">
        <title>The Rosa genome provides new insights in the design of modern roses.</title>
        <authorList>
            <person name="Bendahmane M."/>
        </authorList>
    </citation>
    <scope>NUCLEOTIDE SEQUENCE [LARGE SCALE GENOMIC DNA]</scope>
    <source>
        <strain evidence="2">cv. Old Blush</strain>
    </source>
</reference>
<keyword evidence="2" id="KW-1185">Reference proteome</keyword>
<dbReference type="Proteomes" id="UP000238479">
    <property type="component" value="Chromosome 6"/>
</dbReference>
<dbReference type="Gramene" id="PRQ27849">
    <property type="protein sequence ID" value="PRQ27849"/>
    <property type="gene ID" value="RchiOBHm_Chr6g0309681"/>
</dbReference>
<organism evidence="1 2">
    <name type="scientific">Rosa chinensis</name>
    <name type="common">China rose</name>
    <dbReference type="NCBI Taxonomy" id="74649"/>
    <lineage>
        <taxon>Eukaryota</taxon>
        <taxon>Viridiplantae</taxon>
        <taxon>Streptophyta</taxon>
        <taxon>Embryophyta</taxon>
        <taxon>Tracheophyta</taxon>
        <taxon>Spermatophyta</taxon>
        <taxon>Magnoliopsida</taxon>
        <taxon>eudicotyledons</taxon>
        <taxon>Gunneridae</taxon>
        <taxon>Pentapetalae</taxon>
        <taxon>rosids</taxon>
        <taxon>fabids</taxon>
        <taxon>Rosales</taxon>
        <taxon>Rosaceae</taxon>
        <taxon>Rosoideae</taxon>
        <taxon>Rosoideae incertae sedis</taxon>
        <taxon>Rosa</taxon>
    </lineage>
</organism>
<evidence type="ECO:0000313" key="1">
    <source>
        <dbReference type="EMBL" id="PRQ27849.1"/>
    </source>
</evidence>
<sequence length="72" mass="7965">MDGGRARRIHGHRGRWFAVKCLVRCHVDGGVEGGVIPPLSPAKKRSPRIRLVCDETPEIVFEAAFNDLSLTI</sequence>
<comment type="caution">
    <text evidence="1">The sequence shown here is derived from an EMBL/GenBank/DDBJ whole genome shotgun (WGS) entry which is preliminary data.</text>
</comment>